<protein>
    <submittedName>
        <fullName evidence="2">Stage II sporulation protein P</fullName>
    </submittedName>
</protein>
<name>A0A934TZ58_9FIRM</name>
<sequence>MKKRHWKMTVTASALALVMAVSLSMVVYRVRSCIALEDEAALLSGKLSFVNGDMSADSTTATADEAPTQPPVVRPLAETPTDTEQVREKPQDTPHSGTTYPVKEIRVSNGNMSYDNFTIRNTTDYDLDVESLLSAELPFSLEDNHEVQVLVYHTHTCERYLTEDNGEYYEDYYPRSTDGDLGVVAVGEKLVDTLKKNGIGAVHDTTLHDYPSYEGSYARSWETISAYKEKYPSIKVTIDLHRDAMTTDDGTKYKPTFEVDGDKAAQIMIMAGYDTEGGFDFWHDNLIFAMQLQKRCEDHYPGMTRPLNFGEYTYNMNFNNGSLLIEVGTDANTVDEACRSGGYLAQALSELLKR</sequence>
<accession>A0A934TZ58</accession>
<evidence type="ECO:0000256" key="1">
    <source>
        <dbReference type="SAM" id="MobiDB-lite"/>
    </source>
</evidence>
<evidence type="ECO:0000313" key="3">
    <source>
        <dbReference type="Proteomes" id="UP000633365"/>
    </source>
</evidence>
<evidence type="ECO:0000313" key="2">
    <source>
        <dbReference type="EMBL" id="MBK6088151.1"/>
    </source>
</evidence>
<dbReference type="NCBIfam" id="TIGR02867">
    <property type="entry name" value="spore_II_P"/>
    <property type="match status" value="1"/>
</dbReference>
<dbReference type="EMBL" id="JAEQMG010000048">
    <property type="protein sequence ID" value="MBK6088151.1"/>
    <property type="molecule type" value="Genomic_DNA"/>
</dbReference>
<dbReference type="RefSeq" id="WP_186832849.1">
    <property type="nucleotide sequence ID" value="NZ_JAEQMG010000048.1"/>
</dbReference>
<organism evidence="2 3">
    <name type="scientific">Ruminococcus difficilis</name>
    <dbReference type="NCBI Taxonomy" id="2763069"/>
    <lineage>
        <taxon>Bacteria</taxon>
        <taxon>Bacillati</taxon>
        <taxon>Bacillota</taxon>
        <taxon>Clostridia</taxon>
        <taxon>Eubacteriales</taxon>
        <taxon>Oscillospiraceae</taxon>
        <taxon>Ruminococcus</taxon>
    </lineage>
</organism>
<dbReference type="Pfam" id="PF07454">
    <property type="entry name" value="SpoIIP"/>
    <property type="match status" value="1"/>
</dbReference>
<reference evidence="2" key="1">
    <citation type="submission" date="2021-01" db="EMBL/GenBank/DDBJ databases">
        <title>Genome public.</title>
        <authorList>
            <person name="Liu C."/>
            <person name="Sun Q."/>
        </authorList>
    </citation>
    <scope>NUCLEOTIDE SEQUENCE</scope>
    <source>
        <strain evidence="2">M6</strain>
    </source>
</reference>
<dbReference type="AlphaFoldDB" id="A0A934TZ58"/>
<gene>
    <name evidence="2" type="ORF">JKK62_05705</name>
</gene>
<dbReference type="InterPro" id="IPR010897">
    <property type="entry name" value="Spore_II_P"/>
</dbReference>
<comment type="caution">
    <text evidence="2">The sequence shown here is derived from an EMBL/GenBank/DDBJ whole genome shotgun (WGS) entry which is preliminary data.</text>
</comment>
<proteinExistence type="predicted"/>
<feature type="region of interest" description="Disordered" evidence="1">
    <location>
        <begin position="57"/>
        <end position="101"/>
    </location>
</feature>
<keyword evidence="3" id="KW-1185">Reference proteome</keyword>
<dbReference type="Proteomes" id="UP000633365">
    <property type="component" value="Unassembled WGS sequence"/>
</dbReference>